<proteinExistence type="inferred from homology"/>
<keyword evidence="3" id="KW-1185">Reference proteome</keyword>
<protein>
    <submittedName>
        <fullName evidence="2">Uncharacterized protein</fullName>
    </submittedName>
</protein>
<organism evidence="2 3">
    <name type="scientific">Dibothriocephalus latus</name>
    <name type="common">Fish tapeworm</name>
    <name type="synonym">Diphyllobothrium latum</name>
    <dbReference type="NCBI Taxonomy" id="60516"/>
    <lineage>
        <taxon>Eukaryota</taxon>
        <taxon>Metazoa</taxon>
        <taxon>Spiralia</taxon>
        <taxon>Lophotrochozoa</taxon>
        <taxon>Platyhelminthes</taxon>
        <taxon>Cestoda</taxon>
        <taxon>Eucestoda</taxon>
        <taxon>Diphyllobothriidea</taxon>
        <taxon>Diphyllobothriidae</taxon>
        <taxon>Dibothriocephalus</taxon>
    </lineage>
</organism>
<dbReference type="InterPro" id="IPR003226">
    <property type="entry name" value="MYG1_exonuclease"/>
</dbReference>
<sequence length="191" mass="21181">MAKQVIGTHNGCFHCDEVLAIAMLKQLPEYKDADIIRTRDMTKLGTCSIVVDVGGVFDAASHRYDHHQPSFDLTIKDFHPQLKPTLKLSSAGLVYAHFGKRVIAEIVGKLNSDADLETLFKQVYTSLISEVDAIDNGVPIADCPTNYHISTGLSSRVERLNPAWNKPDDEAVSFIPELLLKFQTKETVVNN</sequence>
<name>A0A3P7N6I1_DIBLA</name>
<dbReference type="EMBL" id="UYRU01082049">
    <property type="protein sequence ID" value="VDN32373.1"/>
    <property type="molecule type" value="Genomic_DNA"/>
</dbReference>
<dbReference type="GO" id="GO:0005634">
    <property type="term" value="C:nucleus"/>
    <property type="evidence" value="ECO:0007669"/>
    <property type="project" value="TreeGrafter"/>
</dbReference>
<dbReference type="Pfam" id="PF03690">
    <property type="entry name" value="MYG1_exonuc"/>
    <property type="match status" value="1"/>
</dbReference>
<accession>A0A3P7N6I1</accession>
<dbReference type="PANTHER" id="PTHR11215">
    <property type="entry name" value="METAL DEPENDENT HYDROLASE - RELATED"/>
    <property type="match status" value="1"/>
</dbReference>
<comment type="similarity">
    <text evidence="1">Belongs to the MYG1 family.</text>
</comment>
<evidence type="ECO:0000313" key="3">
    <source>
        <dbReference type="Proteomes" id="UP000281553"/>
    </source>
</evidence>
<dbReference type="Proteomes" id="UP000281553">
    <property type="component" value="Unassembled WGS sequence"/>
</dbReference>
<evidence type="ECO:0000313" key="2">
    <source>
        <dbReference type="EMBL" id="VDN32373.1"/>
    </source>
</evidence>
<dbReference type="GO" id="GO:0005737">
    <property type="term" value="C:cytoplasm"/>
    <property type="evidence" value="ECO:0007669"/>
    <property type="project" value="TreeGrafter"/>
</dbReference>
<dbReference type="OrthoDB" id="10265310at2759"/>
<evidence type="ECO:0000256" key="1">
    <source>
        <dbReference type="ARBA" id="ARBA00010105"/>
    </source>
</evidence>
<dbReference type="AlphaFoldDB" id="A0A3P7N6I1"/>
<dbReference type="PANTHER" id="PTHR11215:SF1">
    <property type="entry name" value="MYG1 EXONUCLEASE"/>
    <property type="match status" value="1"/>
</dbReference>
<reference evidence="2 3" key="1">
    <citation type="submission" date="2018-11" db="EMBL/GenBank/DDBJ databases">
        <authorList>
            <consortium name="Pathogen Informatics"/>
        </authorList>
    </citation>
    <scope>NUCLEOTIDE SEQUENCE [LARGE SCALE GENOMIC DNA]</scope>
</reference>
<gene>
    <name evidence="2" type="ORF">DILT_LOCUS15968</name>
</gene>